<dbReference type="OrthoDB" id="5946641at2759"/>
<protein>
    <submittedName>
        <fullName evidence="4">Sulfotransferase 1C2</fullName>
    </submittedName>
</protein>
<keyword evidence="2 4" id="KW-0808">Transferase</keyword>
<evidence type="ECO:0000313" key="4">
    <source>
        <dbReference type="EMBL" id="PFX23691.1"/>
    </source>
</evidence>
<evidence type="ECO:0000313" key="5">
    <source>
        <dbReference type="Proteomes" id="UP000225706"/>
    </source>
</evidence>
<name>A0A2B4S1B1_STYPI</name>
<comment type="similarity">
    <text evidence="1">Belongs to the sulfotransferase 1 family.</text>
</comment>
<dbReference type="GO" id="GO:0008146">
    <property type="term" value="F:sulfotransferase activity"/>
    <property type="evidence" value="ECO:0007669"/>
    <property type="project" value="InterPro"/>
</dbReference>
<dbReference type="PANTHER" id="PTHR11783">
    <property type="entry name" value="SULFOTRANSFERASE SULT"/>
    <property type="match status" value="1"/>
</dbReference>
<evidence type="ECO:0000256" key="1">
    <source>
        <dbReference type="ARBA" id="ARBA00005771"/>
    </source>
</evidence>
<organism evidence="4 5">
    <name type="scientific">Stylophora pistillata</name>
    <name type="common">Smooth cauliflower coral</name>
    <dbReference type="NCBI Taxonomy" id="50429"/>
    <lineage>
        <taxon>Eukaryota</taxon>
        <taxon>Metazoa</taxon>
        <taxon>Cnidaria</taxon>
        <taxon>Anthozoa</taxon>
        <taxon>Hexacorallia</taxon>
        <taxon>Scleractinia</taxon>
        <taxon>Astrocoeniina</taxon>
        <taxon>Pocilloporidae</taxon>
        <taxon>Stylophora</taxon>
    </lineage>
</organism>
<evidence type="ECO:0000259" key="3">
    <source>
        <dbReference type="Pfam" id="PF00685"/>
    </source>
</evidence>
<feature type="domain" description="Sulfotransferase" evidence="3">
    <location>
        <begin position="49"/>
        <end position="292"/>
    </location>
</feature>
<dbReference type="InterPro" id="IPR027417">
    <property type="entry name" value="P-loop_NTPase"/>
</dbReference>
<sequence>MSTFPVLQESEGEWTSDKTVEILGLRIPAYFVPVPQLLHDFITGFQTRPDDVFVVSYPKSGTTWVQEIVWQIYHNGEINSGKIEDRVPFVEEAANPKSSQPDITTLPSPRLLKTHLTYEAIPKAKNNITSCKYIYIARNPKDAAVSSYKFIKSLGSSTGLSAPWEYYVKLFIEGKTMWSQWNDHVLGWWEHRHDSNVLFLKYEDLQKDLLSNVRIIADFLNKPLSDDLANLIAEQCTFKGMMKNMQSYLLRGKEDGPKLLQKGVVGNWREHFTPELNERFEKEVLAKLKGSGLEFDFEL</sequence>
<keyword evidence="5" id="KW-1185">Reference proteome</keyword>
<proteinExistence type="inferred from homology"/>
<dbReference type="SUPFAM" id="SSF52540">
    <property type="entry name" value="P-loop containing nucleoside triphosphate hydrolases"/>
    <property type="match status" value="1"/>
</dbReference>
<gene>
    <name evidence="4" type="primary">SULT1C2</name>
    <name evidence="4" type="ORF">AWC38_SpisGene11719</name>
</gene>
<evidence type="ECO:0000256" key="2">
    <source>
        <dbReference type="ARBA" id="ARBA00022679"/>
    </source>
</evidence>
<dbReference type="Gene3D" id="3.40.50.300">
    <property type="entry name" value="P-loop containing nucleotide triphosphate hydrolases"/>
    <property type="match status" value="1"/>
</dbReference>
<accession>A0A2B4S1B1</accession>
<dbReference type="InterPro" id="IPR000863">
    <property type="entry name" value="Sulfotransferase_dom"/>
</dbReference>
<dbReference type="Proteomes" id="UP000225706">
    <property type="component" value="Unassembled WGS sequence"/>
</dbReference>
<comment type="caution">
    <text evidence="4">The sequence shown here is derived from an EMBL/GenBank/DDBJ whole genome shotgun (WGS) entry which is preliminary data.</text>
</comment>
<reference evidence="5" key="1">
    <citation type="journal article" date="2017" name="bioRxiv">
        <title>Comparative analysis of the genomes of Stylophora pistillata and Acropora digitifera provides evidence for extensive differences between species of corals.</title>
        <authorList>
            <person name="Voolstra C.R."/>
            <person name="Li Y."/>
            <person name="Liew Y.J."/>
            <person name="Baumgarten S."/>
            <person name="Zoccola D."/>
            <person name="Flot J.-F."/>
            <person name="Tambutte S."/>
            <person name="Allemand D."/>
            <person name="Aranda M."/>
        </authorList>
    </citation>
    <scope>NUCLEOTIDE SEQUENCE [LARGE SCALE GENOMIC DNA]</scope>
</reference>
<dbReference type="Pfam" id="PF00685">
    <property type="entry name" value="Sulfotransfer_1"/>
    <property type="match status" value="1"/>
</dbReference>
<dbReference type="AlphaFoldDB" id="A0A2B4S1B1"/>
<dbReference type="EMBL" id="LSMT01000199">
    <property type="protein sequence ID" value="PFX23691.1"/>
    <property type="molecule type" value="Genomic_DNA"/>
</dbReference>